<name>X1SPD5_9ZZZZ</name>
<keyword evidence="4" id="KW-0175">Coiled coil</keyword>
<comment type="caution">
    <text evidence="6">The sequence shown here is derived from an EMBL/GenBank/DDBJ whole genome shotgun (WGS) entry which is preliminary data.</text>
</comment>
<dbReference type="AlphaFoldDB" id="X1SPD5"/>
<dbReference type="SUPFAM" id="SSF116734">
    <property type="entry name" value="DNA methylase specificity domain"/>
    <property type="match status" value="2"/>
</dbReference>
<feature type="non-terminal residue" evidence="6">
    <location>
        <position position="279"/>
    </location>
</feature>
<comment type="similarity">
    <text evidence="1">Belongs to the type-I restriction system S methylase family.</text>
</comment>
<dbReference type="PANTHER" id="PTHR30408">
    <property type="entry name" value="TYPE-1 RESTRICTION ENZYME ECOKI SPECIFICITY PROTEIN"/>
    <property type="match status" value="1"/>
</dbReference>
<dbReference type="InterPro" id="IPR052021">
    <property type="entry name" value="Type-I_RS_S_subunit"/>
</dbReference>
<gene>
    <name evidence="6" type="ORF">S12H4_26246</name>
</gene>
<keyword evidence="3" id="KW-0238">DNA-binding</keyword>
<dbReference type="GO" id="GO:0009307">
    <property type="term" value="P:DNA restriction-modification system"/>
    <property type="evidence" value="ECO:0007669"/>
    <property type="project" value="UniProtKB-KW"/>
</dbReference>
<feature type="domain" description="Type I restriction modification DNA specificity" evidence="5">
    <location>
        <begin position="203"/>
        <end position="276"/>
    </location>
</feature>
<dbReference type="GO" id="GO:0003677">
    <property type="term" value="F:DNA binding"/>
    <property type="evidence" value="ECO:0007669"/>
    <property type="project" value="UniProtKB-KW"/>
</dbReference>
<evidence type="ECO:0000256" key="4">
    <source>
        <dbReference type="SAM" id="Coils"/>
    </source>
</evidence>
<protein>
    <recommendedName>
        <fullName evidence="5">Type I restriction modification DNA specificity domain-containing protein</fullName>
    </recommendedName>
</protein>
<keyword evidence="2" id="KW-0680">Restriction system</keyword>
<evidence type="ECO:0000256" key="3">
    <source>
        <dbReference type="ARBA" id="ARBA00023125"/>
    </source>
</evidence>
<dbReference type="EMBL" id="BARW01014873">
    <property type="protein sequence ID" value="GAI80971.1"/>
    <property type="molecule type" value="Genomic_DNA"/>
</dbReference>
<evidence type="ECO:0000313" key="6">
    <source>
        <dbReference type="EMBL" id="GAI80971.1"/>
    </source>
</evidence>
<organism evidence="6">
    <name type="scientific">marine sediment metagenome</name>
    <dbReference type="NCBI Taxonomy" id="412755"/>
    <lineage>
        <taxon>unclassified sequences</taxon>
        <taxon>metagenomes</taxon>
        <taxon>ecological metagenomes</taxon>
    </lineage>
</organism>
<feature type="coiled-coil region" evidence="4">
    <location>
        <begin position="167"/>
        <end position="194"/>
    </location>
</feature>
<dbReference type="InterPro" id="IPR000055">
    <property type="entry name" value="Restrct_endonuc_typeI_TRD"/>
</dbReference>
<dbReference type="InterPro" id="IPR044946">
    <property type="entry name" value="Restrct_endonuc_typeI_TRD_sf"/>
</dbReference>
<evidence type="ECO:0000259" key="5">
    <source>
        <dbReference type="Pfam" id="PF01420"/>
    </source>
</evidence>
<dbReference type="PANTHER" id="PTHR30408:SF12">
    <property type="entry name" value="TYPE I RESTRICTION ENZYME MJAVIII SPECIFICITY SUBUNIT"/>
    <property type="match status" value="1"/>
</dbReference>
<dbReference type="Gene3D" id="3.90.220.20">
    <property type="entry name" value="DNA methylase specificity domains"/>
    <property type="match status" value="2"/>
</dbReference>
<evidence type="ECO:0000256" key="1">
    <source>
        <dbReference type="ARBA" id="ARBA00010923"/>
    </source>
</evidence>
<reference evidence="6" key="1">
    <citation type="journal article" date="2014" name="Front. Microbiol.">
        <title>High frequency of phylogenetically diverse reductive dehalogenase-homologous genes in deep subseafloor sedimentary metagenomes.</title>
        <authorList>
            <person name="Kawai M."/>
            <person name="Futagami T."/>
            <person name="Toyoda A."/>
            <person name="Takaki Y."/>
            <person name="Nishi S."/>
            <person name="Hori S."/>
            <person name="Arai W."/>
            <person name="Tsubouchi T."/>
            <person name="Morono Y."/>
            <person name="Uchiyama I."/>
            <person name="Ito T."/>
            <person name="Fujiyama A."/>
            <person name="Inagaki F."/>
            <person name="Takami H."/>
        </authorList>
    </citation>
    <scope>NUCLEOTIDE SEQUENCE</scope>
    <source>
        <strain evidence="6">Expedition CK06-06</strain>
    </source>
</reference>
<proteinExistence type="inferred from homology"/>
<dbReference type="Pfam" id="PF01420">
    <property type="entry name" value="Methylase_S"/>
    <property type="match status" value="2"/>
</dbReference>
<feature type="domain" description="Type I restriction modification DNA specificity" evidence="5">
    <location>
        <begin position="6"/>
        <end position="185"/>
    </location>
</feature>
<sequence length="279" mass="30944">MSESVNSGWKEYELREVGVVVTGKTPSSKNPDDFGNDIPFVTPTDYSNYHKEVSFADRLLSSIGANKLRSKILPPKSVMVTCIGSDMGKVAINTIPLITNQQINSIISDIKVVDPNFLYYKLVESYDVLRSYGLAGTAVPIVNKTDFEGIEILLPPLPEQRAIAGVLSSLDDKIDLLRRQNKTLEGMAEALFRKWFIEEADDSWQSGRLEDYLITELGGTPSTSKPEYWNGDIPWINSGEVNNFRIFQATKYITELGLKESNTKLLPKGTTVIAITGAT</sequence>
<accession>X1SPD5</accession>
<dbReference type="CDD" id="cd17516">
    <property type="entry name" value="RMtype1_S_HinAWORF1578P-TRD2-CR2_like"/>
    <property type="match status" value="1"/>
</dbReference>
<evidence type="ECO:0000256" key="2">
    <source>
        <dbReference type="ARBA" id="ARBA00022747"/>
    </source>
</evidence>